<dbReference type="PANTHER" id="PTHR35004:SF7">
    <property type="entry name" value="INTEGRASE PROTEIN"/>
    <property type="match status" value="1"/>
</dbReference>
<reference evidence="2 3" key="1">
    <citation type="submission" date="2017-06" db="EMBL/GenBank/DDBJ databases">
        <authorList>
            <person name="Kim H.J."/>
            <person name="Triplett B.A."/>
        </authorList>
    </citation>
    <scope>NUCLEOTIDE SEQUENCE [LARGE SCALE GENOMIC DNA]</scope>
    <source>
        <strain evidence="2 3">CGMCC 4.2132</strain>
    </source>
</reference>
<protein>
    <submittedName>
        <fullName evidence="2">Transposase</fullName>
    </submittedName>
</protein>
<evidence type="ECO:0000313" key="2">
    <source>
        <dbReference type="EMBL" id="SNT60493.1"/>
    </source>
</evidence>
<keyword evidence="3" id="KW-1185">Reference proteome</keyword>
<dbReference type="Proteomes" id="UP000198282">
    <property type="component" value="Unassembled WGS sequence"/>
</dbReference>
<dbReference type="PANTHER" id="PTHR35004">
    <property type="entry name" value="TRANSPOSASE RV3428C-RELATED"/>
    <property type="match status" value="1"/>
</dbReference>
<dbReference type="AlphaFoldDB" id="A0A239P1A2"/>
<proteinExistence type="predicted"/>
<dbReference type="Pfam" id="PF22483">
    <property type="entry name" value="Mu-transpos_C_2"/>
    <property type="match status" value="1"/>
</dbReference>
<sequence length="548" mass="61003">MAKMSKVELYAAIRRDARSGMASRALQHKHGVGFRTVQRALASVWPEPRKKLPPRKTKLDPFKPLIDQMLRVDLDAPRKQRHTVKRIFDRLVDEHDAVEVSYPMVRAYVAARRPEIKVEAGRGPPNAFVPQSHQPGVEAEVDFGDVTVVLAGEQVKCCMFAFRLSYSGKAVHRVFASGGQEAFFEGHVHAFRVLGGIPTGKVRYDNLKAAVAQVLGFSRARVETERWIAFRSHHDLEAFYCQPGIGGAHEKGGVEGDIGWFRRNHMVPVPEVGSLAELNEMVDLWDLQDEARRIGTRPRTIGEHFAIEQPLLKALPDEPFETGLLMSLRVDRYAQISVRTNHYSVPVRLIGRKVRVMVHASELIVYDGQEEVARHERLLAKAGSRLNLDHYLEALVRKPGALPGATALEQARAAGRFTPVHDAWWAAVCKAHGDRDGTRALIEVLLLARHMSHEHLVAGLASALRAGALTADAVALEARKATEADQRESLELPKEPAKADTATVTFLTERRMAHLPPDTRPLPSVAIYDQLLRRRHPGAERPVEGEGS</sequence>
<dbReference type="EMBL" id="FZOD01000078">
    <property type="protein sequence ID" value="SNT60493.1"/>
    <property type="molecule type" value="Genomic_DNA"/>
</dbReference>
<dbReference type="InterPro" id="IPR054353">
    <property type="entry name" value="IstA-like_C"/>
</dbReference>
<feature type="domain" description="Transposase for insertion sequence element IS21-like C-terminal" evidence="1">
    <location>
        <begin position="315"/>
        <end position="383"/>
    </location>
</feature>
<gene>
    <name evidence="2" type="ORF">SAMN05216276_10782</name>
</gene>
<evidence type="ECO:0000313" key="3">
    <source>
        <dbReference type="Proteomes" id="UP000198282"/>
    </source>
</evidence>
<organism evidence="2 3">
    <name type="scientific">Streptosporangium subroseum</name>
    <dbReference type="NCBI Taxonomy" id="106412"/>
    <lineage>
        <taxon>Bacteria</taxon>
        <taxon>Bacillati</taxon>
        <taxon>Actinomycetota</taxon>
        <taxon>Actinomycetes</taxon>
        <taxon>Streptosporangiales</taxon>
        <taxon>Streptosporangiaceae</taxon>
        <taxon>Streptosporangium</taxon>
    </lineage>
</organism>
<evidence type="ECO:0000259" key="1">
    <source>
        <dbReference type="Pfam" id="PF22483"/>
    </source>
</evidence>
<accession>A0A239P1A2</accession>
<name>A0A239P1A2_9ACTN</name>
<dbReference type="NCBIfam" id="NF033546">
    <property type="entry name" value="transpos_IS21"/>
    <property type="match status" value="1"/>
</dbReference>